<dbReference type="Proteomes" id="UP000011713">
    <property type="component" value="Unassembled WGS sequence"/>
</dbReference>
<dbReference type="VEuPathDB" id="FungiDB:HpaG813346"/>
<dbReference type="EMBL" id="JH598133">
    <property type="status" value="NOT_ANNOTATED_CDS"/>
    <property type="molecule type" value="Genomic_DNA"/>
</dbReference>
<reference evidence="1" key="2">
    <citation type="submission" date="2015-06" db="UniProtKB">
        <authorList>
            <consortium name="EnsemblProtists"/>
        </authorList>
    </citation>
    <scope>IDENTIFICATION</scope>
    <source>
        <strain evidence="1">Emoy2</strain>
    </source>
</reference>
<dbReference type="AlphaFoldDB" id="M4C2N0"/>
<reference evidence="2" key="1">
    <citation type="journal article" date="2010" name="Science">
        <title>Signatures of adaptation to obligate biotrophy in the Hyaloperonospora arabidopsidis genome.</title>
        <authorList>
            <person name="Baxter L."/>
            <person name="Tripathy S."/>
            <person name="Ishaque N."/>
            <person name="Boot N."/>
            <person name="Cabral A."/>
            <person name="Kemen E."/>
            <person name="Thines M."/>
            <person name="Ah-Fong A."/>
            <person name="Anderson R."/>
            <person name="Badejoko W."/>
            <person name="Bittner-Eddy P."/>
            <person name="Boore J.L."/>
            <person name="Chibucos M.C."/>
            <person name="Coates M."/>
            <person name="Dehal P."/>
            <person name="Delehaunty K."/>
            <person name="Dong S."/>
            <person name="Downton P."/>
            <person name="Dumas B."/>
            <person name="Fabro G."/>
            <person name="Fronick C."/>
            <person name="Fuerstenberg S.I."/>
            <person name="Fulton L."/>
            <person name="Gaulin E."/>
            <person name="Govers F."/>
            <person name="Hughes L."/>
            <person name="Humphray S."/>
            <person name="Jiang R.H."/>
            <person name="Judelson H."/>
            <person name="Kamoun S."/>
            <person name="Kyung K."/>
            <person name="Meijer H."/>
            <person name="Minx P."/>
            <person name="Morris P."/>
            <person name="Nelson J."/>
            <person name="Phuntumart V."/>
            <person name="Qutob D."/>
            <person name="Rehmany A."/>
            <person name="Rougon-Cardoso A."/>
            <person name="Ryden P."/>
            <person name="Torto-Alalibo T."/>
            <person name="Studholme D."/>
            <person name="Wang Y."/>
            <person name="Win J."/>
            <person name="Wood J."/>
            <person name="Clifton S.W."/>
            <person name="Rogers J."/>
            <person name="Van den Ackerveken G."/>
            <person name="Jones J.D."/>
            <person name="McDowell J.M."/>
            <person name="Beynon J."/>
            <person name="Tyler B.M."/>
        </authorList>
    </citation>
    <scope>NUCLEOTIDE SEQUENCE [LARGE SCALE GENOMIC DNA]</scope>
    <source>
        <strain evidence="2">Emoy2</strain>
    </source>
</reference>
<organism evidence="1 2">
    <name type="scientific">Hyaloperonospora arabidopsidis (strain Emoy2)</name>
    <name type="common">Downy mildew agent</name>
    <name type="synonym">Peronospora arabidopsidis</name>
    <dbReference type="NCBI Taxonomy" id="559515"/>
    <lineage>
        <taxon>Eukaryota</taxon>
        <taxon>Sar</taxon>
        <taxon>Stramenopiles</taxon>
        <taxon>Oomycota</taxon>
        <taxon>Peronosporomycetes</taxon>
        <taxon>Peronosporales</taxon>
        <taxon>Peronosporaceae</taxon>
        <taxon>Hyaloperonospora</taxon>
    </lineage>
</organism>
<keyword evidence="2" id="KW-1185">Reference proteome</keyword>
<dbReference type="EnsemblProtists" id="HpaT813346">
    <property type="protein sequence ID" value="HpaP813346"/>
    <property type="gene ID" value="HpaG813346"/>
</dbReference>
<dbReference type="InParanoid" id="M4C2N0"/>
<proteinExistence type="predicted"/>
<evidence type="ECO:0000313" key="1">
    <source>
        <dbReference type="EnsemblProtists" id="HpaP813346"/>
    </source>
</evidence>
<evidence type="ECO:0000313" key="2">
    <source>
        <dbReference type="Proteomes" id="UP000011713"/>
    </source>
</evidence>
<accession>M4C2N0</accession>
<sequence>MGSKVGLELESNEGQVDLAFCVHQVNFYTLAWINYISFELGQLLRLLGKLIDGRFSYTNASLPPIETPAGAIGCNYLLGIRGYGWRPISFLPRSGSMTICSASIKLDVVYHSHQAMREHGGAETVVRGAQLHALLLLFTLECSDEHYILQGATNRRRVQRCIPGLDDFRLVARENQSTVI</sequence>
<name>M4C2N0_HYAAE</name>
<protein>
    <submittedName>
        <fullName evidence="1">Uncharacterized protein</fullName>
    </submittedName>
</protein>
<dbReference type="HOGENOM" id="CLU_1499068_0_0_1"/>